<dbReference type="EMBL" id="MCFF01000033">
    <property type="protein sequence ID" value="ORZ09645.1"/>
    <property type="molecule type" value="Genomic_DNA"/>
</dbReference>
<dbReference type="GeneID" id="33566851"/>
<feature type="compositionally biased region" description="Basic and acidic residues" evidence="1">
    <location>
        <begin position="531"/>
        <end position="540"/>
    </location>
</feature>
<keyword evidence="2" id="KW-1133">Transmembrane helix</keyword>
<feature type="compositionally biased region" description="Polar residues" evidence="1">
    <location>
        <begin position="541"/>
        <end position="560"/>
    </location>
</feature>
<feature type="region of interest" description="Disordered" evidence="1">
    <location>
        <begin position="676"/>
        <end position="865"/>
    </location>
</feature>
<feature type="compositionally biased region" description="Basic and acidic residues" evidence="1">
    <location>
        <begin position="701"/>
        <end position="715"/>
    </location>
</feature>
<reference evidence="3 4" key="1">
    <citation type="submission" date="2016-07" db="EMBL/GenBank/DDBJ databases">
        <title>Pervasive Adenine N6-methylation of Active Genes in Fungi.</title>
        <authorList>
            <consortium name="DOE Joint Genome Institute"/>
            <person name="Mondo S.J."/>
            <person name="Dannebaum R.O."/>
            <person name="Kuo R.C."/>
            <person name="Labutti K."/>
            <person name="Haridas S."/>
            <person name="Kuo A."/>
            <person name="Salamov A."/>
            <person name="Ahrendt S.R."/>
            <person name="Lipzen A."/>
            <person name="Sullivan W."/>
            <person name="Andreopoulos W.B."/>
            <person name="Clum A."/>
            <person name="Lindquist E."/>
            <person name="Daum C."/>
            <person name="Ramamoorthy G.K."/>
            <person name="Gryganskyi A."/>
            <person name="Culley D."/>
            <person name="Magnuson J.K."/>
            <person name="James T.Y."/>
            <person name="O'Malley M.A."/>
            <person name="Stajich J.E."/>
            <person name="Spatafora J.W."/>
            <person name="Visel A."/>
            <person name="Grigoriev I.V."/>
        </authorList>
    </citation>
    <scope>NUCLEOTIDE SEQUENCE [LARGE SCALE GENOMIC DNA]</scope>
    <source>
        <strain evidence="3 4">NRRL 3116</strain>
    </source>
</reference>
<feature type="compositionally biased region" description="Polar residues" evidence="1">
    <location>
        <begin position="760"/>
        <end position="783"/>
    </location>
</feature>
<feature type="compositionally biased region" description="Polar residues" evidence="1">
    <location>
        <begin position="360"/>
        <end position="381"/>
    </location>
</feature>
<keyword evidence="4" id="KW-1185">Reference proteome</keyword>
<keyword evidence="2" id="KW-0812">Transmembrane</keyword>
<feature type="compositionally biased region" description="Polar residues" evidence="1">
    <location>
        <begin position="853"/>
        <end position="865"/>
    </location>
</feature>
<keyword evidence="2" id="KW-0472">Membrane</keyword>
<evidence type="ECO:0000256" key="1">
    <source>
        <dbReference type="SAM" id="MobiDB-lite"/>
    </source>
</evidence>
<feature type="compositionally biased region" description="Low complexity" evidence="1">
    <location>
        <begin position="676"/>
        <end position="690"/>
    </location>
</feature>
<protein>
    <submittedName>
        <fullName evidence="3">Uncharacterized protein</fullName>
    </submittedName>
</protein>
<feature type="compositionally biased region" description="Polar residues" evidence="1">
    <location>
        <begin position="722"/>
        <end position="749"/>
    </location>
</feature>
<feature type="compositionally biased region" description="Basic and acidic residues" evidence="1">
    <location>
        <begin position="141"/>
        <end position="166"/>
    </location>
</feature>
<feature type="compositionally biased region" description="Basic and acidic residues" evidence="1">
    <location>
        <begin position="446"/>
        <end position="458"/>
    </location>
</feature>
<name>A0A1Y2GHW0_9FUNG</name>
<feature type="region of interest" description="Disordered" evidence="1">
    <location>
        <begin position="1"/>
        <end position="177"/>
    </location>
</feature>
<proteinExistence type="predicted"/>
<feature type="compositionally biased region" description="Low complexity" evidence="1">
    <location>
        <begin position="413"/>
        <end position="427"/>
    </location>
</feature>
<evidence type="ECO:0000313" key="4">
    <source>
        <dbReference type="Proteomes" id="UP000193648"/>
    </source>
</evidence>
<comment type="caution">
    <text evidence="3">The sequence shown here is derived from an EMBL/GenBank/DDBJ whole genome shotgun (WGS) entry which is preliminary data.</text>
</comment>
<feature type="compositionally biased region" description="Low complexity" evidence="1">
    <location>
        <begin position="784"/>
        <end position="837"/>
    </location>
</feature>
<feature type="region of interest" description="Disordered" evidence="1">
    <location>
        <begin position="325"/>
        <end position="346"/>
    </location>
</feature>
<feature type="region of interest" description="Disordered" evidence="1">
    <location>
        <begin position="1039"/>
        <end position="1059"/>
    </location>
</feature>
<feature type="compositionally biased region" description="Polar residues" evidence="1">
    <location>
        <begin position="106"/>
        <end position="124"/>
    </location>
</feature>
<feature type="compositionally biased region" description="Polar residues" evidence="1">
    <location>
        <begin position="428"/>
        <end position="438"/>
    </location>
</feature>
<sequence length="1291" mass="143468">MSSSYENNPSSSHSQQTSSQNQHKSPHPTLAVHSEDLHVSGRHRVRAELSSPRHQHTPTGWLGPYNDQSPLIPSASIRSPRVPRLPGSHPSHSSLDREAGEHGYDVNSSDIHRASSSVSNTNTMATSSPSLATAAATGIFEGRRREVGAGEGLERREFDPKHHNDARFPGSSIEPSSSIQSLVESIDDDHVYKLTEMTKKRVEHNNPAQKRQRVVSLPITYTALATNFQPSEKTLQLSSSCKSYLESRYTQLYQSINVGQPINRLRKLHEILPQINPASIPKSAHDTKLSRRLTKIDKYRFVDKVQESSCIWDVDRMEEKFKATASTVSTKQTSEPNSRQASQQDLLQTEHALSIEAKHQTLSSTSTDSFGTIDKASSTDPQGRAKVITNRPYHDSPLSTVVIDAQPVSIGLSPSSTSSSINNTNHTVDSTTNSSSSLDPLPHPTSRREGSGESKLRNVEPTASTLKHFEGDQQQHIIQGRSHSEASSSKRNSFLGIFGVRGKKVGQDIDQLVHHESPQHPSYGGSGHRLTTTEERRSMESQDNPYISSAHGSNSTQRGHASSDAIVSPNISSNHAVTLDSHAKRGASLEEALPTIETISARNSIFMDDDNGGHYTPPSQWPQGERIDESQDESDNVATANNKRSSLRRIKDKMLWKRGHKTLSAIQQGEIAQITSQGSNQQQLQQRFSSFTTDSSKSLGKKFDPTLAHLHEKSIMRIPASEPSSGRNSIEGSRPKTTNRVLSSNSSPNLEAVKGLEGAGTNSPRVGPSTAQQTSVYRTGTRTSIINPSWNDNNSSNNNNNNNINNGIDGSNNNNSNSNSNSNSINVSTSNSNNNSNASPTVHPMGHLESRSPMINPSKTTKSPMMVPSSSFIEDMAANGAGVETAKPIVYILDTDRIPKRLLEKLKLRPELTNMDWSADTVDLSAMWTSSEPPPTYEEYVGIPKELKSSPQYPHHLDDIDVLEIHLMLGVEESEDVDSKQRGRRWDMLESRVDNELDQGEKWIKDIDNWSKKRANAIQRYTRSANEGSWQLYEDSVLVQEPEEEEEGGEKAEEEEGVESGIVADGSALDRTVKRMVRVSGAEGIEEEGNGTNTGLQRGPTEISSMIHNARKQQRNLSLLRDMGGSMSSLSTSVPYSFRNSITSTREAMNEMSVYLVECRQRLKQLHEATGDQLVRKEAEFKFVVDKFTKEWNESYFMNLKDVEEQIQVMNLKRIENPWMDMLLIMLSWVIRGLFYIVEGVTIIIIIMRHTWDKAKKGFQAVRDTKQERERVRLHDPVVNTSTNKQGEQRK</sequence>
<dbReference type="Proteomes" id="UP000193648">
    <property type="component" value="Unassembled WGS sequence"/>
</dbReference>
<feature type="region of interest" description="Disordered" evidence="1">
    <location>
        <begin position="358"/>
        <end position="392"/>
    </location>
</feature>
<feature type="compositionally biased region" description="Acidic residues" evidence="1">
    <location>
        <begin position="1041"/>
        <end position="1058"/>
    </location>
</feature>
<accession>A0A1Y2GHW0</accession>
<dbReference type="RefSeq" id="XP_021878915.1">
    <property type="nucleotide sequence ID" value="XM_022025007.1"/>
</dbReference>
<evidence type="ECO:0000313" key="3">
    <source>
        <dbReference type="EMBL" id="ORZ09645.1"/>
    </source>
</evidence>
<dbReference type="OrthoDB" id="2441894at2759"/>
<feature type="region of interest" description="Disordered" evidence="1">
    <location>
        <begin position="412"/>
        <end position="490"/>
    </location>
</feature>
<feature type="transmembrane region" description="Helical" evidence="2">
    <location>
        <begin position="1222"/>
        <end position="1247"/>
    </location>
</feature>
<organism evidence="3 4">
    <name type="scientific">Lobosporangium transversale</name>
    <dbReference type="NCBI Taxonomy" id="64571"/>
    <lineage>
        <taxon>Eukaryota</taxon>
        <taxon>Fungi</taxon>
        <taxon>Fungi incertae sedis</taxon>
        <taxon>Mucoromycota</taxon>
        <taxon>Mortierellomycotina</taxon>
        <taxon>Mortierellomycetes</taxon>
        <taxon>Mortierellales</taxon>
        <taxon>Mortierellaceae</taxon>
        <taxon>Lobosporangium</taxon>
    </lineage>
</organism>
<feature type="compositionally biased region" description="Low complexity" evidence="1">
    <location>
        <begin position="1"/>
        <end position="23"/>
    </location>
</feature>
<feature type="region of interest" description="Disordered" evidence="1">
    <location>
        <begin position="515"/>
        <end position="567"/>
    </location>
</feature>
<dbReference type="InParanoid" id="A0A1Y2GHW0"/>
<gene>
    <name evidence="3" type="ORF">BCR41DRAFT_358227</name>
</gene>
<feature type="region of interest" description="Disordered" evidence="1">
    <location>
        <begin position="605"/>
        <end position="644"/>
    </location>
</feature>
<evidence type="ECO:0000256" key="2">
    <source>
        <dbReference type="SAM" id="Phobius"/>
    </source>
</evidence>
<feature type="compositionally biased region" description="Basic and acidic residues" evidence="1">
    <location>
        <begin position="94"/>
        <end position="104"/>
    </location>
</feature>
<feature type="compositionally biased region" description="Low complexity" evidence="1">
    <location>
        <begin position="125"/>
        <end position="137"/>
    </location>
</feature>